<evidence type="ECO:0000313" key="1">
    <source>
        <dbReference type="Proteomes" id="UP000095287"/>
    </source>
</evidence>
<dbReference type="Gene3D" id="3.40.50.300">
    <property type="entry name" value="P-loop containing nucleotide triphosphate hydrolases"/>
    <property type="match status" value="1"/>
</dbReference>
<dbReference type="InterPro" id="IPR027417">
    <property type="entry name" value="P-loop_NTPase"/>
</dbReference>
<protein>
    <submittedName>
        <fullName evidence="2">Protein kinase domain-containing protein</fullName>
    </submittedName>
</protein>
<accession>A0A1I8A9I3</accession>
<proteinExistence type="predicted"/>
<sequence length="164" mass="18248">MAHQYRAGTVDEYTEYIELWDIGSSLLHRRASSVFLEGAVGVIFVHDLTNKNSEVNLYSQWLPMLSCERNHGLDSSITSLNDTPMYQPIFDVESTALPSLVVGCKVDLAPGRIASSRTLDSISVDARNPLTPGTSGYLTVTKFFDAVVKKTLAPVIHDRRRKYL</sequence>
<evidence type="ECO:0000313" key="2">
    <source>
        <dbReference type="WBParaSite" id="L893_g33920.t1"/>
    </source>
</evidence>
<dbReference type="SUPFAM" id="SSF52540">
    <property type="entry name" value="P-loop containing nucleoside triphosphate hydrolases"/>
    <property type="match status" value="1"/>
</dbReference>
<reference evidence="2" key="1">
    <citation type="submission" date="2016-11" db="UniProtKB">
        <authorList>
            <consortium name="WormBaseParasite"/>
        </authorList>
    </citation>
    <scope>IDENTIFICATION</scope>
</reference>
<name>A0A1I8A9I3_9BILA</name>
<organism evidence="1 2">
    <name type="scientific">Steinernema glaseri</name>
    <dbReference type="NCBI Taxonomy" id="37863"/>
    <lineage>
        <taxon>Eukaryota</taxon>
        <taxon>Metazoa</taxon>
        <taxon>Ecdysozoa</taxon>
        <taxon>Nematoda</taxon>
        <taxon>Chromadorea</taxon>
        <taxon>Rhabditida</taxon>
        <taxon>Tylenchina</taxon>
        <taxon>Panagrolaimomorpha</taxon>
        <taxon>Strongyloidoidea</taxon>
        <taxon>Steinernematidae</taxon>
        <taxon>Steinernema</taxon>
    </lineage>
</organism>
<dbReference type="WBParaSite" id="L893_g33920.t1">
    <property type="protein sequence ID" value="L893_g33920.t1"/>
    <property type="gene ID" value="L893_g33920"/>
</dbReference>
<dbReference type="AlphaFoldDB" id="A0A1I8A9I3"/>
<dbReference type="Proteomes" id="UP000095287">
    <property type="component" value="Unplaced"/>
</dbReference>
<keyword evidence="1" id="KW-1185">Reference proteome</keyword>